<dbReference type="STRING" id="3694.A0A2K1YCF9"/>
<proteinExistence type="predicted"/>
<dbReference type="PANTHER" id="PTHR47860">
    <property type="entry name" value="PEPTIDYL-PROLYL CIS-TRANS ISOMERASE FKBP17-1, CHLOROPLASTIC"/>
    <property type="match status" value="1"/>
</dbReference>
<dbReference type="InParanoid" id="A0A2K1YCF9"/>
<sequence length="80" mass="9229">MATHKSFSSACRAFVTISRPIWPRFWSRSMRFACPSRLVIQFDRQRLFTTILNSTRLANGEGSTMGTLIFDNELVSLRNQ</sequence>
<dbReference type="EMBL" id="CM009301">
    <property type="protein sequence ID" value="PNT10712.1"/>
    <property type="molecule type" value="Genomic_DNA"/>
</dbReference>
<evidence type="ECO:0000313" key="2">
    <source>
        <dbReference type="Proteomes" id="UP000006729"/>
    </source>
</evidence>
<dbReference type="Proteomes" id="UP000006729">
    <property type="component" value="Chromosome 12"/>
</dbReference>
<keyword evidence="2" id="KW-1185">Reference proteome</keyword>
<gene>
    <name evidence="1" type="ORF">POPTR_012G119300</name>
</gene>
<dbReference type="AlphaFoldDB" id="A0A2K1YCF9"/>
<dbReference type="PANTHER" id="PTHR47860:SF1">
    <property type="entry name" value="PEPTIDYL-PROLYL CIS-TRANS ISOMERASE FKBP17-1, CHLOROPLASTIC"/>
    <property type="match status" value="1"/>
</dbReference>
<name>A0A2K1YCF9_POPTR</name>
<organism evidence="1 2">
    <name type="scientific">Populus trichocarpa</name>
    <name type="common">Western balsam poplar</name>
    <name type="synonym">Populus balsamifera subsp. trichocarpa</name>
    <dbReference type="NCBI Taxonomy" id="3694"/>
    <lineage>
        <taxon>Eukaryota</taxon>
        <taxon>Viridiplantae</taxon>
        <taxon>Streptophyta</taxon>
        <taxon>Embryophyta</taxon>
        <taxon>Tracheophyta</taxon>
        <taxon>Spermatophyta</taxon>
        <taxon>Magnoliopsida</taxon>
        <taxon>eudicotyledons</taxon>
        <taxon>Gunneridae</taxon>
        <taxon>Pentapetalae</taxon>
        <taxon>rosids</taxon>
        <taxon>fabids</taxon>
        <taxon>Malpighiales</taxon>
        <taxon>Salicaceae</taxon>
        <taxon>Saliceae</taxon>
        <taxon>Populus</taxon>
    </lineage>
</organism>
<protein>
    <submittedName>
        <fullName evidence="1">Uncharacterized protein</fullName>
    </submittedName>
</protein>
<reference evidence="1 2" key="1">
    <citation type="journal article" date="2006" name="Science">
        <title>The genome of black cottonwood, Populus trichocarpa (Torr. &amp; Gray).</title>
        <authorList>
            <person name="Tuskan G.A."/>
            <person name="Difazio S."/>
            <person name="Jansson S."/>
            <person name="Bohlmann J."/>
            <person name="Grigoriev I."/>
            <person name="Hellsten U."/>
            <person name="Putnam N."/>
            <person name="Ralph S."/>
            <person name="Rombauts S."/>
            <person name="Salamov A."/>
            <person name="Schein J."/>
            <person name="Sterck L."/>
            <person name="Aerts A."/>
            <person name="Bhalerao R.R."/>
            <person name="Bhalerao R.P."/>
            <person name="Blaudez D."/>
            <person name="Boerjan W."/>
            <person name="Brun A."/>
            <person name="Brunner A."/>
            <person name="Busov V."/>
            <person name="Campbell M."/>
            <person name="Carlson J."/>
            <person name="Chalot M."/>
            <person name="Chapman J."/>
            <person name="Chen G.L."/>
            <person name="Cooper D."/>
            <person name="Coutinho P.M."/>
            <person name="Couturier J."/>
            <person name="Covert S."/>
            <person name="Cronk Q."/>
            <person name="Cunningham R."/>
            <person name="Davis J."/>
            <person name="Degroeve S."/>
            <person name="Dejardin A."/>
            <person name="Depamphilis C."/>
            <person name="Detter J."/>
            <person name="Dirks B."/>
            <person name="Dubchak I."/>
            <person name="Duplessis S."/>
            <person name="Ehlting J."/>
            <person name="Ellis B."/>
            <person name="Gendler K."/>
            <person name="Goodstein D."/>
            <person name="Gribskov M."/>
            <person name="Grimwood J."/>
            <person name="Groover A."/>
            <person name="Gunter L."/>
            <person name="Hamberger B."/>
            <person name="Heinze B."/>
            <person name="Helariutta Y."/>
            <person name="Henrissat B."/>
            <person name="Holligan D."/>
            <person name="Holt R."/>
            <person name="Huang W."/>
            <person name="Islam-Faridi N."/>
            <person name="Jones S."/>
            <person name="Jones-Rhoades M."/>
            <person name="Jorgensen R."/>
            <person name="Joshi C."/>
            <person name="Kangasjarvi J."/>
            <person name="Karlsson J."/>
            <person name="Kelleher C."/>
            <person name="Kirkpatrick R."/>
            <person name="Kirst M."/>
            <person name="Kohler A."/>
            <person name="Kalluri U."/>
            <person name="Larimer F."/>
            <person name="Leebens-Mack J."/>
            <person name="Leple J.C."/>
            <person name="Locascio P."/>
            <person name="Lou Y."/>
            <person name="Lucas S."/>
            <person name="Martin F."/>
            <person name="Montanini B."/>
            <person name="Napoli C."/>
            <person name="Nelson D.R."/>
            <person name="Nelson C."/>
            <person name="Nieminen K."/>
            <person name="Nilsson O."/>
            <person name="Pereda V."/>
            <person name="Peter G."/>
            <person name="Philippe R."/>
            <person name="Pilate G."/>
            <person name="Poliakov A."/>
            <person name="Razumovskaya J."/>
            <person name="Richardson P."/>
            <person name="Rinaldi C."/>
            <person name="Ritland K."/>
            <person name="Rouze P."/>
            <person name="Ryaboy D."/>
            <person name="Schmutz J."/>
            <person name="Schrader J."/>
            <person name="Segerman B."/>
            <person name="Shin H."/>
            <person name="Siddiqui A."/>
            <person name="Sterky F."/>
            <person name="Terry A."/>
            <person name="Tsai C.J."/>
            <person name="Uberbacher E."/>
            <person name="Unneberg P."/>
            <person name="Vahala J."/>
            <person name="Wall K."/>
            <person name="Wessler S."/>
            <person name="Yang G."/>
            <person name="Yin T."/>
            <person name="Douglas C."/>
            <person name="Marra M."/>
            <person name="Sandberg G."/>
            <person name="Van de Peer Y."/>
            <person name="Rokhsar D."/>
        </authorList>
    </citation>
    <scope>NUCLEOTIDE SEQUENCE [LARGE SCALE GENOMIC DNA]</scope>
    <source>
        <strain evidence="2">cv. Nisqually</strain>
    </source>
</reference>
<accession>A0A2K1YCF9</accession>
<dbReference type="InterPro" id="IPR044197">
    <property type="entry name" value="FKBP17-1-like"/>
</dbReference>
<evidence type="ECO:0000313" key="1">
    <source>
        <dbReference type="EMBL" id="PNT10712.1"/>
    </source>
</evidence>